<dbReference type="EMBL" id="PEBQ01000164">
    <property type="protein sequence ID" value="PHY93172.1"/>
    <property type="molecule type" value="Genomic_DNA"/>
</dbReference>
<protein>
    <submittedName>
        <fullName evidence="1">Uncharacterized protein</fullName>
    </submittedName>
</protein>
<dbReference type="InterPro" id="IPR038287">
    <property type="entry name" value="Cse2_sf"/>
</dbReference>
<reference evidence="1 2" key="1">
    <citation type="submission" date="2017-10" db="EMBL/GenBank/DDBJ databases">
        <title>Genomic analysis of the genus Acetobacter.</title>
        <authorList>
            <person name="Kim K.H."/>
            <person name="Chun B.H."/>
            <person name="Son A.R."/>
            <person name="Jeon C.O."/>
        </authorList>
    </citation>
    <scope>NUCLEOTIDE SEQUENCE [LARGE SCALE GENOMIC DNA]</scope>
    <source>
        <strain evidence="1 2">LHT 2458</strain>
    </source>
</reference>
<dbReference type="Proteomes" id="UP000228751">
    <property type="component" value="Unassembled WGS sequence"/>
</dbReference>
<evidence type="ECO:0000313" key="2">
    <source>
        <dbReference type="Proteomes" id="UP000228751"/>
    </source>
</evidence>
<dbReference type="InterPro" id="IPR013382">
    <property type="entry name" value="CRISPR-assoc_prot_Cse2"/>
</dbReference>
<proteinExistence type="predicted"/>
<evidence type="ECO:0000313" key="1">
    <source>
        <dbReference type="EMBL" id="PHY93172.1"/>
    </source>
</evidence>
<accession>A0A2G4R9G3</accession>
<dbReference type="OrthoDB" id="7279660at2"/>
<organism evidence="1 2">
    <name type="scientific">Acetobacter pomorum</name>
    <dbReference type="NCBI Taxonomy" id="65959"/>
    <lineage>
        <taxon>Bacteria</taxon>
        <taxon>Pseudomonadati</taxon>
        <taxon>Pseudomonadota</taxon>
        <taxon>Alphaproteobacteria</taxon>
        <taxon>Acetobacterales</taxon>
        <taxon>Acetobacteraceae</taxon>
        <taxon>Acetobacter</taxon>
    </lineage>
</organism>
<name>A0A2G4R9G3_9PROT</name>
<sequence>MESKERQFSTHWAFPFLPPKSRRRLCPMTEVKSTQPLTETKAEIAFRWWDHNIRPRDTKSRARSLAACLRRGDGVTILSQPEVQKLASDLEFQPHNARSLIRLSQILSCIREDDSRSLATIIGGNPPLLSPLRFHKILRAEFKDEELVDYLRRAVDMAGKRCNVESMAGDLIYWGDAVKTRWCFDYFGS</sequence>
<dbReference type="Gene3D" id="1.10.520.40">
    <property type="entry name" value="CRISPR-associated protein Cse2"/>
    <property type="match status" value="1"/>
</dbReference>
<dbReference type="NCBIfam" id="TIGR02548">
    <property type="entry name" value="casB_cse2"/>
    <property type="match status" value="1"/>
</dbReference>
<dbReference type="Pfam" id="PF09485">
    <property type="entry name" value="CRISPR_Cse2"/>
    <property type="match status" value="1"/>
</dbReference>
<gene>
    <name evidence="1" type="ORF">CSR02_12850</name>
</gene>
<comment type="caution">
    <text evidence="1">The sequence shown here is derived from an EMBL/GenBank/DDBJ whole genome shotgun (WGS) entry which is preliminary data.</text>
</comment>
<keyword evidence="2" id="KW-1185">Reference proteome</keyword>
<dbReference type="AlphaFoldDB" id="A0A2G4R9G3"/>